<proteinExistence type="predicted"/>
<sequence length="337" mass="37366">MSAAPPPTASATFTLDPSVTYPETIFDPSTCLRKGFCAVAKTKERAPAPHNLYYELHGDPNPKAKRLVFIMGLNNSSFAWHHQVKYFASIGGYQVLVHDNRGVGNSDTPKGLYKTSEMAKDVVELLEEVGWFAEGRLNVVGVSMGGMIALELASLIPTQIHSLLLTSTKSGTVFDLPSSKATYMFLRLLSGTVWSPSSAISLIVDSLYPSTWLDVIDPEDSEGRTRRVVQEEDFLRRYYINRRQTLGGRMGQMAAVLKHRVDEERLGRIGREVERVAIIVGTEDRLIHPQRSRELHEAIPGSTLKVVDGGGHALPSQIRDEYNSWIVETINREPSSA</sequence>
<protein>
    <submittedName>
        <fullName evidence="2">Alpha/Beta hydrolase protein</fullName>
    </submittedName>
</protein>
<dbReference type="Proteomes" id="UP000193467">
    <property type="component" value="Unassembled WGS sequence"/>
</dbReference>
<dbReference type="PRINTS" id="PR00111">
    <property type="entry name" value="ABHYDROLASE"/>
</dbReference>
<dbReference type="STRING" id="106004.A0A1Y2EPY4"/>
<dbReference type="EMBL" id="MCGR01000045">
    <property type="protein sequence ID" value="ORY73588.1"/>
    <property type="molecule type" value="Genomic_DNA"/>
</dbReference>
<organism evidence="2 3">
    <name type="scientific">Leucosporidium creatinivorum</name>
    <dbReference type="NCBI Taxonomy" id="106004"/>
    <lineage>
        <taxon>Eukaryota</taxon>
        <taxon>Fungi</taxon>
        <taxon>Dikarya</taxon>
        <taxon>Basidiomycota</taxon>
        <taxon>Pucciniomycotina</taxon>
        <taxon>Microbotryomycetes</taxon>
        <taxon>Leucosporidiales</taxon>
        <taxon>Leucosporidium</taxon>
    </lineage>
</organism>
<evidence type="ECO:0000313" key="2">
    <source>
        <dbReference type="EMBL" id="ORY73588.1"/>
    </source>
</evidence>
<dbReference type="SUPFAM" id="SSF53474">
    <property type="entry name" value="alpha/beta-Hydrolases"/>
    <property type="match status" value="1"/>
</dbReference>
<evidence type="ECO:0000259" key="1">
    <source>
        <dbReference type="Pfam" id="PF00561"/>
    </source>
</evidence>
<dbReference type="InParanoid" id="A0A1Y2EPY4"/>
<accession>A0A1Y2EPY4</accession>
<dbReference type="InterPro" id="IPR029058">
    <property type="entry name" value="AB_hydrolase_fold"/>
</dbReference>
<dbReference type="OrthoDB" id="19657at2759"/>
<dbReference type="PANTHER" id="PTHR43433:SF5">
    <property type="entry name" value="AB HYDROLASE-1 DOMAIN-CONTAINING PROTEIN"/>
    <property type="match status" value="1"/>
</dbReference>
<dbReference type="Gene3D" id="3.40.50.1820">
    <property type="entry name" value="alpha/beta hydrolase"/>
    <property type="match status" value="1"/>
</dbReference>
<evidence type="ECO:0000313" key="3">
    <source>
        <dbReference type="Proteomes" id="UP000193467"/>
    </source>
</evidence>
<dbReference type="GO" id="GO:0016787">
    <property type="term" value="F:hydrolase activity"/>
    <property type="evidence" value="ECO:0007669"/>
    <property type="project" value="UniProtKB-KW"/>
</dbReference>
<dbReference type="InterPro" id="IPR000073">
    <property type="entry name" value="AB_hydrolase_1"/>
</dbReference>
<keyword evidence="2" id="KW-0378">Hydrolase</keyword>
<keyword evidence="3" id="KW-1185">Reference proteome</keyword>
<dbReference type="Pfam" id="PF00561">
    <property type="entry name" value="Abhydrolase_1"/>
    <property type="match status" value="1"/>
</dbReference>
<comment type="caution">
    <text evidence="2">The sequence shown here is derived from an EMBL/GenBank/DDBJ whole genome shotgun (WGS) entry which is preliminary data.</text>
</comment>
<dbReference type="PRINTS" id="PR00412">
    <property type="entry name" value="EPOXHYDRLASE"/>
</dbReference>
<feature type="domain" description="AB hydrolase-1" evidence="1">
    <location>
        <begin position="66"/>
        <end position="313"/>
    </location>
</feature>
<name>A0A1Y2EPY4_9BASI</name>
<gene>
    <name evidence="2" type="ORF">BCR35DRAFT_354037</name>
</gene>
<dbReference type="InterPro" id="IPR000639">
    <property type="entry name" value="Epox_hydrolase-like"/>
</dbReference>
<reference evidence="2 3" key="1">
    <citation type="submission" date="2016-07" db="EMBL/GenBank/DDBJ databases">
        <title>Pervasive Adenine N6-methylation of Active Genes in Fungi.</title>
        <authorList>
            <consortium name="DOE Joint Genome Institute"/>
            <person name="Mondo S.J."/>
            <person name="Dannebaum R.O."/>
            <person name="Kuo R.C."/>
            <person name="Labutti K."/>
            <person name="Haridas S."/>
            <person name="Kuo A."/>
            <person name="Salamov A."/>
            <person name="Ahrendt S.R."/>
            <person name="Lipzen A."/>
            <person name="Sullivan W."/>
            <person name="Andreopoulos W.B."/>
            <person name="Clum A."/>
            <person name="Lindquist E."/>
            <person name="Daum C."/>
            <person name="Ramamoorthy G.K."/>
            <person name="Gryganskyi A."/>
            <person name="Culley D."/>
            <person name="Magnuson J.K."/>
            <person name="James T.Y."/>
            <person name="O'Malley M.A."/>
            <person name="Stajich J.E."/>
            <person name="Spatafora J.W."/>
            <person name="Visel A."/>
            <person name="Grigoriev I.V."/>
        </authorList>
    </citation>
    <scope>NUCLEOTIDE SEQUENCE [LARGE SCALE GENOMIC DNA]</scope>
    <source>
        <strain evidence="2 3">62-1032</strain>
    </source>
</reference>
<dbReference type="AlphaFoldDB" id="A0A1Y2EPY4"/>
<dbReference type="PANTHER" id="PTHR43433">
    <property type="entry name" value="HYDROLASE, ALPHA/BETA FOLD FAMILY PROTEIN"/>
    <property type="match status" value="1"/>
</dbReference>
<dbReference type="InterPro" id="IPR050471">
    <property type="entry name" value="AB_hydrolase"/>
</dbReference>